<reference evidence="1 2" key="1">
    <citation type="submission" date="2019-09" db="EMBL/GenBank/DDBJ databases">
        <title>Taxonomy of Antarctic Massilia spp.: description of Massilia rubra sp. nov., Massilia aquatica sp. nov., Massilia mucilaginosa sp. nov., Massilia frigida sp. nov. isolated from streams, lakes and regoliths.</title>
        <authorList>
            <person name="Holochova P."/>
            <person name="Sedlacek I."/>
            <person name="Kralova S."/>
            <person name="Maslanova I."/>
            <person name="Busse H.-J."/>
            <person name="Stankova E."/>
            <person name="Vrbovska V."/>
            <person name="Kovarovic V."/>
            <person name="Bartak M."/>
            <person name="Svec P."/>
            <person name="Pantucek R."/>
        </authorList>
    </citation>
    <scope>NUCLEOTIDE SEQUENCE [LARGE SCALE GENOMIC DNA]</scope>
    <source>
        <strain evidence="1 2">CCM 8693</strain>
    </source>
</reference>
<accession>A0ABX0M594</accession>
<comment type="caution">
    <text evidence="1">The sequence shown here is derived from an EMBL/GenBank/DDBJ whole genome shotgun (WGS) entry which is preliminary data.</text>
</comment>
<dbReference type="EMBL" id="VVIW01000012">
    <property type="protein sequence ID" value="NHZ42380.1"/>
    <property type="molecule type" value="Genomic_DNA"/>
</dbReference>
<dbReference type="Proteomes" id="UP000819052">
    <property type="component" value="Unassembled WGS sequence"/>
</dbReference>
<organism evidence="1 2">
    <name type="scientific">Massilia aquatica</name>
    <dbReference type="NCBI Taxonomy" id="2609000"/>
    <lineage>
        <taxon>Bacteria</taxon>
        <taxon>Pseudomonadati</taxon>
        <taxon>Pseudomonadota</taxon>
        <taxon>Betaproteobacteria</taxon>
        <taxon>Burkholderiales</taxon>
        <taxon>Oxalobacteraceae</taxon>
        <taxon>Telluria group</taxon>
        <taxon>Massilia</taxon>
    </lineage>
</organism>
<dbReference type="RefSeq" id="WP_167078323.1">
    <property type="nucleotide sequence ID" value="NZ_VVIW01000012.1"/>
</dbReference>
<evidence type="ECO:0000313" key="2">
    <source>
        <dbReference type="Proteomes" id="UP000819052"/>
    </source>
</evidence>
<gene>
    <name evidence="1" type="ORF">F1609_19695</name>
</gene>
<name>A0ABX0M594_9BURK</name>
<proteinExistence type="predicted"/>
<protein>
    <submittedName>
        <fullName evidence="1">Uncharacterized protein</fullName>
    </submittedName>
</protein>
<sequence length="104" mass="12123">MKLLVWRRIFPIPRQEFLPGREFEKHAEQRKTGCVFLRRHVEVQGDCQREADCCREMGVVHDSQFQALRTAEYALQMTLDQGCSSAVPVHRSRWRALPVDVNLG</sequence>
<evidence type="ECO:0000313" key="1">
    <source>
        <dbReference type="EMBL" id="NHZ42380.1"/>
    </source>
</evidence>
<keyword evidence="2" id="KW-1185">Reference proteome</keyword>